<organism evidence="1 2">
    <name type="scientific">Carya illinoinensis</name>
    <name type="common">Pecan</name>
    <dbReference type="NCBI Taxonomy" id="32201"/>
    <lineage>
        <taxon>Eukaryota</taxon>
        <taxon>Viridiplantae</taxon>
        <taxon>Streptophyta</taxon>
        <taxon>Embryophyta</taxon>
        <taxon>Tracheophyta</taxon>
        <taxon>Spermatophyta</taxon>
        <taxon>Magnoliopsida</taxon>
        <taxon>eudicotyledons</taxon>
        <taxon>Gunneridae</taxon>
        <taxon>Pentapetalae</taxon>
        <taxon>rosids</taxon>
        <taxon>fabids</taxon>
        <taxon>Fagales</taxon>
        <taxon>Juglandaceae</taxon>
        <taxon>Carya</taxon>
    </lineage>
</organism>
<proteinExistence type="predicted"/>
<evidence type="ECO:0000313" key="2">
    <source>
        <dbReference type="Proteomes" id="UP000811246"/>
    </source>
</evidence>
<reference evidence="1" key="1">
    <citation type="submission" date="2021-01" db="EMBL/GenBank/DDBJ databases">
        <authorList>
            <person name="Lovell J.T."/>
            <person name="Bentley N."/>
            <person name="Bhattarai G."/>
            <person name="Jenkins J.W."/>
            <person name="Sreedasyam A."/>
            <person name="Alarcon Y."/>
            <person name="Bock C."/>
            <person name="Boston L."/>
            <person name="Carlson J."/>
            <person name="Cervantes K."/>
            <person name="Clermont K."/>
            <person name="Krom N."/>
            <person name="Kubenka K."/>
            <person name="Mamidi S."/>
            <person name="Mattison C."/>
            <person name="Monteros M."/>
            <person name="Pisani C."/>
            <person name="Plott C."/>
            <person name="Rajasekar S."/>
            <person name="Rhein H.S."/>
            <person name="Rohla C."/>
            <person name="Song M."/>
            <person name="Hilaire R.S."/>
            <person name="Shu S."/>
            <person name="Wells L."/>
            <person name="Wang X."/>
            <person name="Webber J."/>
            <person name="Heerema R.J."/>
            <person name="Klein P."/>
            <person name="Conner P."/>
            <person name="Grauke L."/>
            <person name="Grimwood J."/>
            <person name="Schmutz J."/>
            <person name="Randall J.J."/>
        </authorList>
    </citation>
    <scope>NUCLEOTIDE SEQUENCE</scope>
    <source>
        <tissue evidence="1">Leaf</tissue>
    </source>
</reference>
<dbReference type="Proteomes" id="UP000811246">
    <property type="component" value="Chromosome 7"/>
</dbReference>
<protein>
    <submittedName>
        <fullName evidence="1">Uncharacterized protein</fullName>
    </submittedName>
</protein>
<evidence type="ECO:0000313" key="1">
    <source>
        <dbReference type="EMBL" id="KAG6702699.1"/>
    </source>
</evidence>
<gene>
    <name evidence="1" type="ORF">I3842_07G048300</name>
</gene>
<sequence>MRVNFILRHPANMHLQFCTYPGDSLSVVGCPYWRVAPPSNIMSPTAKWCCWWRWKRWPPLKSFPFIKEGIPSSIGTHPSPILPSLRRTISKHSRYHAIKQSIQTNPHRTSEHFQFKQLLIKN</sequence>
<comment type="caution">
    <text evidence="1">The sequence shown here is derived from an EMBL/GenBank/DDBJ whole genome shotgun (WGS) entry which is preliminary data.</text>
</comment>
<accession>A0A922JFT4</accession>
<name>A0A922JFT4_CARIL</name>
<dbReference type="EMBL" id="CM031831">
    <property type="protein sequence ID" value="KAG6702699.1"/>
    <property type="molecule type" value="Genomic_DNA"/>
</dbReference>
<dbReference type="AlphaFoldDB" id="A0A922JFT4"/>